<proteinExistence type="predicted"/>
<dbReference type="AlphaFoldDB" id="A0AAD1N167"/>
<sequence length="616" mass="64912">MVTVSLSVVEASDPDGLVHAAGRLGEKIGHLDTLMARQRQALADLRANWQGRAAAAAIAKAEANLDRQEELRARLQALQEALQSGGSHMSSTRRALLMLVQSLRATGWQVADDGSCSPPPYLPPVFTGLARAWTAVIRKLLAQYGEFDRSTAAAVTAALGGPVPQTPPGTLGDPRRLPGEETSPEDVNRWWDSLSQAEKDALIAEHPPELGNLNGIPAAVRDKVNQAVMNDDLSRVRDVAARNGVSENDVIADPARYGLSRADATRFHNARRTSEGLAHQRGANPKNPRPVMLWGYQPLADNGQGRAAIAIGNPDTAKNTAVIVPGTGSSVRDGWLADGHNDAIHLYEQSRLADPDDPTAVIMWMGYDAPDGFTDPRIAAPDLARAGGDLLAADVNGLAATHTGASHVTVIGHSYGSTTVADAFAGSGMRADDAVLIGSPGTDLARSAEDFHLDGGKVYVGAASTDPVSWIGMPGDLPAEVLNRTLGYPVGPDAGLGTDPAGDEFGSVRFRAEVAGEDGLDVHDHSHYYDLGSESMRAITEIASGNSDRLAGQDLLAEGRRQPHISTPDHIDLPFGGRVPLPHIDSDIPGSPAFIDPEVGRPGSSVTTDHDYKPTG</sequence>
<organism evidence="3 4">
    <name type="scientific">Mycolicibacterium monacense</name>
    <name type="common">Mycobacterium monacense</name>
    <dbReference type="NCBI Taxonomy" id="85693"/>
    <lineage>
        <taxon>Bacteria</taxon>
        <taxon>Bacillati</taxon>
        <taxon>Actinomycetota</taxon>
        <taxon>Actinomycetes</taxon>
        <taxon>Mycobacteriales</taxon>
        <taxon>Mycobacteriaceae</taxon>
        <taxon>Mycolicibacterium</taxon>
    </lineage>
</organism>
<dbReference type="SUPFAM" id="SSF53474">
    <property type="entry name" value="alpha/beta-Hydrolases"/>
    <property type="match status" value="1"/>
</dbReference>
<dbReference type="SUPFAM" id="SSF140453">
    <property type="entry name" value="EsxAB dimer-like"/>
    <property type="match status" value="1"/>
</dbReference>
<evidence type="ECO:0000313" key="3">
    <source>
        <dbReference type="EMBL" id="BBZ62616.1"/>
    </source>
</evidence>
<dbReference type="Pfam" id="PF06259">
    <property type="entry name" value="Abhydrolase_8"/>
    <property type="match status" value="1"/>
</dbReference>
<protein>
    <recommendedName>
        <fullName evidence="2">DUF1023 domain-containing protein</fullName>
    </recommendedName>
</protein>
<dbReference type="InterPro" id="IPR029058">
    <property type="entry name" value="AB_hydrolase_fold"/>
</dbReference>
<evidence type="ECO:0000256" key="1">
    <source>
        <dbReference type="SAM" id="MobiDB-lite"/>
    </source>
</evidence>
<name>A0AAD1N167_MYCMB</name>
<dbReference type="Gene3D" id="1.10.287.1060">
    <property type="entry name" value="ESAT-6-like"/>
    <property type="match status" value="1"/>
</dbReference>
<accession>A0AAD1N167</accession>
<dbReference type="InterPro" id="IPR036689">
    <property type="entry name" value="ESAT-6-like_sf"/>
</dbReference>
<feature type="region of interest" description="Disordered" evidence="1">
    <location>
        <begin position="590"/>
        <end position="616"/>
    </location>
</feature>
<keyword evidence="4" id="KW-1185">Reference proteome</keyword>
<dbReference type="EMBL" id="AP022617">
    <property type="protein sequence ID" value="BBZ62616.1"/>
    <property type="molecule type" value="Genomic_DNA"/>
</dbReference>
<feature type="domain" description="DUF1023" evidence="2">
    <location>
        <begin position="302"/>
        <end position="469"/>
    </location>
</feature>
<gene>
    <name evidence="3" type="ORF">MMON_39170</name>
</gene>
<feature type="region of interest" description="Disordered" evidence="1">
    <location>
        <begin position="158"/>
        <end position="186"/>
    </location>
</feature>
<evidence type="ECO:0000259" key="2">
    <source>
        <dbReference type="Pfam" id="PF06259"/>
    </source>
</evidence>
<dbReference type="Proteomes" id="UP000466039">
    <property type="component" value="Chromosome"/>
</dbReference>
<dbReference type="InterPro" id="IPR010427">
    <property type="entry name" value="DUF1023"/>
</dbReference>
<reference evidence="3 4" key="1">
    <citation type="journal article" date="2019" name="Emerg. Microbes Infect.">
        <title>Comprehensive subspecies identification of 175 nontuberculous mycobacteria species based on 7547 genomic profiles.</title>
        <authorList>
            <person name="Matsumoto Y."/>
            <person name="Kinjo T."/>
            <person name="Motooka D."/>
            <person name="Nabeya D."/>
            <person name="Jung N."/>
            <person name="Uechi K."/>
            <person name="Horii T."/>
            <person name="Iida T."/>
            <person name="Fujita J."/>
            <person name="Nakamura S."/>
        </authorList>
    </citation>
    <scope>NUCLEOTIDE SEQUENCE [LARGE SCALE GENOMIC DNA]</scope>
    <source>
        <strain evidence="3 4">JCM 15658</strain>
    </source>
</reference>
<evidence type="ECO:0000313" key="4">
    <source>
        <dbReference type="Proteomes" id="UP000466039"/>
    </source>
</evidence>